<name>A0A9X1UC53_9BRAD</name>
<reference evidence="3" key="1">
    <citation type="submission" date="2022-01" db="EMBL/GenBank/DDBJ databases">
        <title>Genome sequnece data of strain Bradyrhizobium sp. nov.</title>
        <authorList>
            <person name="Zhang J."/>
        </authorList>
    </citation>
    <scope>NUCLEOTIDE SEQUENCE</scope>
    <source>
        <strain evidence="3">WYCCWR 13023</strain>
    </source>
</reference>
<proteinExistence type="predicted"/>
<sequence length="1055" mass="114193">MRVYFILALTLNIISAATACAAGIGENEWNSFRKIYPNHVQTIALSKVDASGHCLLIISEPPPDTLQKQSYPQVLKSIFRDHLGDIEIKKKSVGLGGWVEDLVVSLNGYSDPQLLNDDIGYLAQVMWGTTYKAPILDLSNLKPAEKWSAPLNVSIRHTELKGWLVDGTMKLLPVEFTAANPATLSQLVQQNRTGTYFTTERGIVLLLIQRSRNFEEYRADFRKFALDSDLVVGAIRVGETHLALIGRERETSLQAMPPLRFETANLLATTDKAELAQSYERNQLFAGRLEKGEYAGSDWAPIYLSPELINSELGSTLNLTDQMLKSWSMAGAVQYHGFDYPVPGTFPFGGKPIMQQAKAREPKIQETLFNWNTTGAYSLMIHPMNGGTAWQTLASLNSGSLPVIYKDESQPAYDAVFGPFEDDGYTYFRTLRDPLLARVTSYQVIFQSTRDHPLSTALPIHKAAAANVESVRAKIEKLLKATLNLAAVDERTLANSCEIAVIAGEFRSTDACKQAIALGVLTGAAYQRGSPAFRKALTDFLLDRNLGQRVGNVDPDLTAHALIDFGFGTTSSLPRELEDAAALLASRYFAQSARMLGAVEDDDRLDVFAIYSMDQTEDPDSYIQTARVVLSSNLQGGVGGHNLSGKTAIIETDSAVARGSSKLLSRGNEDVIVLNPADADKAGVVARNVEKQAANGTSDDAIQAQLQKTLANKFPPRNVVAALNLNSAPSAGRGLAVLSDGHLQPLRQVGLYPNQAAVALRADAVAFAKQLNLSVIVVKDGNDFVVICVFCGSSGQEMRALSQSSLRESVAMAIKQAPEGTEYRIYFRDFAADQVEAFQRTMASGNGPPLPPPPSGTTNAGAASEPPWRRGAGGGSGNSGGTGKSGPPESRLLIFKRNVQDAHQVRIRARDGDSFRVPEQAEVQAAYLHLNLAVNWRGATIKAVAAPTKSDALMSFELVVPREAAATPSANMTGRLDIELPAAASPADGKTVADAAQVTDLKGSFREGVQQLIDRLRNLKVNGNKIKDVQFFFQTTTFDAVITEDLTSLSGRKRG</sequence>
<feature type="chain" id="PRO_5040846446" evidence="2">
    <location>
        <begin position="22"/>
        <end position="1055"/>
    </location>
</feature>
<evidence type="ECO:0000256" key="2">
    <source>
        <dbReference type="SAM" id="SignalP"/>
    </source>
</evidence>
<accession>A0A9X1UC53</accession>
<feature type="region of interest" description="Disordered" evidence="1">
    <location>
        <begin position="842"/>
        <end position="890"/>
    </location>
</feature>
<gene>
    <name evidence="3" type="ORF">L6654_25720</name>
</gene>
<dbReference type="EMBL" id="JAKLTY010000017">
    <property type="protein sequence ID" value="MCG2630029.1"/>
    <property type="molecule type" value="Genomic_DNA"/>
</dbReference>
<evidence type="ECO:0000313" key="3">
    <source>
        <dbReference type="EMBL" id="MCG2630029.1"/>
    </source>
</evidence>
<evidence type="ECO:0000313" key="4">
    <source>
        <dbReference type="Proteomes" id="UP001139054"/>
    </source>
</evidence>
<feature type="compositionally biased region" description="Gly residues" evidence="1">
    <location>
        <begin position="871"/>
        <end position="884"/>
    </location>
</feature>
<comment type="caution">
    <text evidence="3">The sequence shown here is derived from an EMBL/GenBank/DDBJ whole genome shotgun (WGS) entry which is preliminary data.</text>
</comment>
<organism evidence="3 4">
    <name type="scientific">Bradyrhizobium zhengyangense</name>
    <dbReference type="NCBI Taxonomy" id="2911009"/>
    <lineage>
        <taxon>Bacteria</taxon>
        <taxon>Pseudomonadati</taxon>
        <taxon>Pseudomonadota</taxon>
        <taxon>Alphaproteobacteria</taxon>
        <taxon>Hyphomicrobiales</taxon>
        <taxon>Nitrobacteraceae</taxon>
        <taxon>Bradyrhizobium</taxon>
    </lineage>
</organism>
<keyword evidence="2" id="KW-0732">Signal</keyword>
<dbReference type="RefSeq" id="WP_237891209.1">
    <property type="nucleotide sequence ID" value="NZ_JAKLTY010000017.1"/>
</dbReference>
<dbReference type="PROSITE" id="PS51257">
    <property type="entry name" value="PROKAR_LIPOPROTEIN"/>
    <property type="match status" value="1"/>
</dbReference>
<dbReference type="AlphaFoldDB" id="A0A9X1UC53"/>
<dbReference type="Proteomes" id="UP001139054">
    <property type="component" value="Unassembled WGS sequence"/>
</dbReference>
<evidence type="ECO:0000256" key="1">
    <source>
        <dbReference type="SAM" id="MobiDB-lite"/>
    </source>
</evidence>
<feature type="signal peptide" evidence="2">
    <location>
        <begin position="1"/>
        <end position="21"/>
    </location>
</feature>
<protein>
    <submittedName>
        <fullName evidence="3">Uncharacterized protein</fullName>
    </submittedName>
</protein>